<evidence type="ECO:0000313" key="3">
    <source>
        <dbReference type="EMBL" id="CAF3875889.1"/>
    </source>
</evidence>
<accession>A0A8S2KXY3</accession>
<dbReference type="EMBL" id="CAJNOK010010219">
    <property type="protein sequence ID" value="CAF1109481.1"/>
    <property type="molecule type" value="Genomic_DNA"/>
</dbReference>
<sequence length="262" mass="29652">MVKIMSKLPKNRSRFADIKRDLIETQFKAPLAKQVPPSPKPIGQEHLSACGQPEKDSKLPSTSFAQPGQKMVNLFTSKQSQPGIPQPGIWESKNLQPSKKLFDSTMDSHTGVLSQELVRIDDSQDQQMAYDRNHKLPSRVNTIVTTYGVDNTLKYPKSKQMSLSHVQVVRPEPPTTTHPSRSYLTKAEDARRHGPSPQSFNKSSDHLFSSTIPKLEQKRLQQDQQQRVVSPSAQFQQPQLINSENVTIEALRRPHNADDYHQ</sequence>
<reference evidence="3" key="1">
    <citation type="submission" date="2021-02" db="EMBL/GenBank/DDBJ databases">
        <authorList>
            <person name="Nowell W R."/>
        </authorList>
    </citation>
    <scope>NUCLEOTIDE SEQUENCE</scope>
</reference>
<protein>
    <submittedName>
        <fullName evidence="3">Uncharacterized protein</fullName>
    </submittedName>
</protein>
<dbReference type="EMBL" id="CAJOBA010012640">
    <property type="protein sequence ID" value="CAF3875889.1"/>
    <property type="molecule type" value="Genomic_DNA"/>
</dbReference>
<gene>
    <name evidence="2" type="ORF">OVA965_LOCUS19695</name>
    <name evidence="3" type="ORF">TMI583_LOCUS19824</name>
</gene>
<feature type="region of interest" description="Disordered" evidence="1">
    <location>
        <begin position="29"/>
        <end position="63"/>
    </location>
</feature>
<evidence type="ECO:0000313" key="4">
    <source>
        <dbReference type="Proteomes" id="UP000682733"/>
    </source>
</evidence>
<comment type="caution">
    <text evidence="3">The sequence shown here is derived from an EMBL/GenBank/DDBJ whole genome shotgun (WGS) entry which is preliminary data.</text>
</comment>
<dbReference type="Proteomes" id="UP000677228">
    <property type="component" value="Unassembled WGS sequence"/>
</dbReference>
<feature type="compositionally biased region" description="Polar residues" evidence="1">
    <location>
        <begin position="228"/>
        <end position="242"/>
    </location>
</feature>
<dbReference type="Proteomes" id="UP000682733">
    <property type="component" value="Unassembled WGS sequence"/>
</dbReference>
<organism evidence="3 4">
    <name type="scientific">Didymodactylos carnosus</name>
    <dbReference type="NCBI Taxonomy" id="1234261"/>
    <lineage>
        <taxon>Eukaryota</taxon>
        <taxon>Metazoa</taxon>
        <taxon>Spiralia</taxon>
        <taxon>Gnathifera</taxon>
        <taxon>Rotifera</taxon>
        <taxon>Eurotatoria</taxon>
        <taxon>Bdelloidea</taxon>
        <taxon>Philodinida</taxon>
        <taxon>Philodinidae</taxon>
        <taxon>Didymodactylos</taxon>
    </lineage>
</organism>
<proteinExistence type="predicted"/>
<evidence type="ECO:0000313" key="2">
    <source>
        <dbReference type="EMBL" id="CAF1109481.1"/>
    </source>
</evidence>
<evidence type="ECO:0000256" key="1">
    <source>
        <dbReference type="SAM" id="MobiDB-lite"/>
    </source>
</evidence>
<name>A0A8S2KXY3_9BILA</name>
<dbReference type="AlphaFoldDB" id="A0A8S2KXY3"/>
<feature type="region of interest" description="Disordered" evidence="1">
    <location>
        <begin position="158"/>
        <end position="242"/>
    </location>
</feature>
<feature type="compositionally biased region" description="Polar residues" evidence="1">
    <location>
        <begin position="196"/>
        <end position="212"/>
    </location>
</feature>